<dbReference type="Proteomes" id="UP000268321">
    <property type="component" value="Unassembled WGS sequence"/>
</dbReference>
<dbReference type="InterPro" id="IPR051488">
    <property type="entry name" value="WD_repeat_striatin"/>
</dbReference>
<name>A0A4P9ZB05_9ASCO</name>
<feature type="compositionally biased region" description="Polar residues" evidence="2">
    <location>
        <begin position="1"/>
        <end position="14"/>
    </location>
</feature>
<accession>A0A4P9ZB05</accession>
<dbReference type="Pfam" id="PF08232">
    <property type="entry name" value="Striatin"/>
    <property type="match status" value="1"/>
</dbReference>
<feature type="domain" description="Striatin N-terminal" evidence="3">
    <location>
        <begin position="24"/>
        <end position="91"/>
    </location>
</feature>
<feature type="compositionally biased region" description="Acidic residues" evidence="2">
    <location>
        <begin position="223"/>
        <end position="236"/>
    </location>
</feature>
<keyword evidence="1" id="KW-0175">Coiled coil</keyword>
<feature type="compositionally biased region" description="Polar residues" evidence="2">
    <location>
        <begin position="240"/>
        <end position="250"/>
    </location>
</feature>
<proteinExistence type="predicted"/>
<protein>
    <recommendedName>
        <fullName evidence="3">Striatin N-terminal domain-containing protein</fullName>
    </recommendedName>
</protein>
<evidence type="ECO:0000256" key="2">
    <source>
        <dbReference type="SAM" id="MobiDB-lite"/>
    </source>
</evidence>
<sequence>MSYKNQLPNESTSPRPAPSPQAYTLPGVISYLTSEFTNLERYKVVNNIEKSEMKFKIQLLVSEVNSLKFVNDKQVLRIKELEAELKAARSGQPSLPVVYATSAITLQDIPPVDLQVLRDSRLRLNRTIKEALDLLKPPTAAQLLNDYNLDAQSDFERLLDESQNTPVLEPAKDPLPLKDSIFLHYTLSSSDLPPVQKDSPPRETSTTSKGPNAVVHSSVPSGEESEAETVIVDEPDVTQLLLSDQETPEQTLPPPDDSDT</sequence>
<keyword evidence="5" id="KW-1185">Reference proteome</keyword>
<feature type="region of interest" description="Disordered" evidence="2">
    <location>
        <begin position="189"/>
        <end position="260"/>
    </location>
</feature>
<feature type="compositionally biased region" description="Pro residues" evidence="2">
    <location>
        <begin position="251"/>
        <end position="260"/>
    </location>
</feature>
<dbReference type="PANTHER" id="PTHR15653">
    <property type="entry name" value="STRIATIN"/>
    <property type="match status" value="1"/>
</dbReference>
<gene>
    <name evidence="4" type="ORF">METBISCDRAFT_23685</name>
</gene>
<dbReference type="InterPro" id="IPR013258">
    <property type="entry name" value="Striatin_N"/>
</dbReference>
<evidence type="ECO:0000313" key="5">
    <source>
        <dbReference type="Proteomes" id="UP000268321"/>
    </source>
</evidence>
<dbReference type="AlphaFoldDB" id="A0A4P9ZB05"/>
<evidence type="ECO:0000256" key="1">
    <source>
        <dbReference type="ARBA" id="ARBA00023054"/>
    </source>
</evidence>
<reference evidence="5" key="1">
    <citation type="journal article" date="2018" name="Nat. Microbiol.">
        <title>Leveraging single-cell genomics to expand the fungal tree of life.</title>
        <authorList>
            <person name="Ahrendt S.R."/>
            <person name="Quandt C.A."/>
            <person name="Ciobanu D."/>
            <person name="Clum A."/>
            <person name="Salamov A."/>
            <person name="Andreopoulos B."/>
            <person name="Cheng J.F."/>
            <person name="Woyke T."/>
            <person name="Pelin A."/>
            <person name="Henrissat B."/>
            <person name="Reynolds N.K."/>
            <person name="Benny G.L."/>
            <person name="Smith M.E."/>
            <person name="James T.Y."/>
            <person name="Grigoriev I.V."/>
        </authorList>
    </citation>
    <scope>NUCLEOTIDE SEQUENCE [LARGE SCALE GENOMIC DNA]</scope>
    <source>
        <strain evidence="5">Baker2002</strain>
    </source>
</reference>
<evidence type="ECO:0000259" key="3">
    <source>
        <dbReference type="Pfam" id="PF08232"/>
    </source>
</evidence>
<feature type="region of interest" description="Disordered" evidence="2">
    <location>
        <begin position="1"/>
        <end position="21"/>
    </location>
</feature>
<dbReference type="PANTHER" id="PTHR15653:SF0">
    <property type="entry name" value="CONNECTOR OF KINASE TO AP-1, ISOFORM E"/>
    <property type="match status" value="1"/>
</dbReference>
<dbReference type="EMBL" id="ML004468">
    <property type="protein sequence ID" value="RKP30014.1"/>
    <property type="molecule type" value="Genomic_DNA"/>
</dbReference>
<evidence type="ECO:0000313" key="4">
    <source>
        <dbReference type="EMBL" id="RKP30014.1"/>
    </source>
</evidence>
<dbReference type="OrthoDB" id="727118at2759"/>
<organism evidence="4 5">
    <name type="scientific">Metschnikowia bicuspidata</name>
    <dbReference type="NCBI Taxonomy" id="27322"/>
    <lineage>
        <taxon>Eukaryota</taxon>
        <taxon>Fungi</taxon>
        <taxon>Dikarya</taxon>
        <taxon>Ascomycota</taxon>
        <taxon>Saccharomycotina</taxon>
        <taxon>Pichiomycetes</taxon>
        <taxon>Metschnikowiaceae</taxon>
        <taxon>Metschnikowia</taxon>
    </lineage>
</organism>